<dbReference type="GO" id="GO:0000271">
    <property type="term" value="P:polysaccharide biosynthetic process"/>
    <property type="evidence" value="ECO:0007669"/>
    <property type="project" value="TreeGrafter"/>
</dbReference>
<protein>
    <submittedName>
        <fullName evidence="6">dTDP-4-amino-4,6-dideoxy-D-glucose transaminase</fullName>
        <ecNumber evidence="6">2.6.1.33</ecNumber>
    </submittedName>
</protein>
<evidence type="ECO:0000256" key="2">
    <source>
        <dbReference type="ARBA" id="ARBA00037999"/>
    </source>
</evidence>
<dbReference type="InterPro" id="IPR015421">
    <property type="entry name" value="PyrdxlP-dep_Trfase_major"/>
</dbReference>
<dbReference type="Proteomes" id="UP000193570">
    <property type="component" value="Unassembled WGS sequence"/>
</dbReference>
<dbReference type="GO" id="GO:0030170">
    <property type="term" value="F:pyridoxal phosphate binding"/>
    <property type="evidence" value="ECO:0007669"/>
    <property type="project" value="TreeGrafter"/>
</dbReference>
<evidence type="ECO:0000256" key="3">
    <source>
        <dbReference type="PIRSR" id="PIRSR000390-1"/>
    </source>
</evidence>
<dbReference type="Pfam" id="PF01041">
    <property type="entry name" value="DegT_DnrJ_EryC1"/>
    <property type="match status" value="1"/>
</dbReference>
<comment type="similarity">
    <text evidence="2 5">Belongs to the DegT/DnrJ/EryC1 family.</text>
</comment>
<dbReference type="GO" id="GO:0019179">
    <property type="term" value="F:dTDP-4-amino-4,6-dideoxy-D-glucose transaminase activity"/>
    <property type="evidence" value="ECO:0007669"/>
    <property type="project" value="UniProtKB-EC"/>
</dbReference>
<organism evidence="6 7">
    <name type="scientific">Roseivivax jejudonensis</name>
    <dbReference type="NCBI Taxonomy" id="1529041"/>
    <lineage>
        <taxon>Bacteria</taxon>
        <taxon>Pseudomonadati</taxon>
        <taxon>Pseudomonadota</taxon>
        <taxon>Alphaproteobacteria</taxon>
        <taxon>Rhodobacterales</taxon>
        <taxon>Roseobacteraceae</taxon>
        <taxon>Roseivivax</taxon>
    </lineage>
</organism>
<name>A0A1X6YXB3_9RHOB</name>
<reference evidence="6 7" key="1">
    <citation type="submission" date="2017-03" db="EMBL/GenBank/DDBJ databases">
        <authorList>
            <person name="Afonso C.L."/>
            <person name="Miller P.J."/>
            <person name="Scott M.A."/>
            <person name="Spackman E."/>
            <person name="Goraichik I."/>
            <person name="Dimitrov K.M."/>
            <person name="Suarez D.L."/>
            <person name="Swayne D.E."/>
        </authorList>
    </citation>
    <scope>NUCLEOTIDE SEQUENCE [LARGE SCALE GENOMIC DNA]</scope>
    <source>
        <strain evidence="6 7">CECT 8625</strain>
    </source>
</reference>
<keyword evidence="1 4" id="KW-0663">Pyridoxal phosphate</keyword>
<evidence type="ECO:0000313" key="6">
    <source>
        <dbReference type="EMBL" id="SLN33383.1"/>
    </source>
</evidence>
<dbReference type="EMBL" id="FWFK01000002">
    <property type="protein sequence ID" value="SLN33383.1"/>
    <property type="molecule type" value="Genomic_DNA"/>
</dbReference>
<dbReference type="AlphaFoldDB" id="A0A1X6YXB3"/>
<keyword evidence="6" id="KW-0808">Transferase</keyword>
<dbReference type="Gene3D" id="3.40.640.10">
    <property type="entry name" value="Type I PLP-dependent aspartate aminotransferase-like (Major domain)"/>
    <property type="match status" value="1"/>
</dbReference>
<dbReference type="PANTHER" id="PTHR30244:SF9">
    <property type="entry name" value="PROTEIN RV3402C"/>
    <property type="match status" value="1"/>
</dbReference>
<dbReference type="PANTHER" id="PTHR30244">
    <property type="entry name" value="TRANSAMINASE"/>
    <property type="match status" value="1"/>
</dbReference>
<feature type="active site" description="Proton acceptor" evidence="3">
    <location>
        <position position="185"/>
    </location>
</feature>
<evidence type="ECO:0000256" key="1">
    <source>
        <dbReference type="ARBA" id="ARBA00022898"/>
    </source>
</evidence>
<dbReference type="SUPFAM" id="SSF53383">
    <property type="entry name" value="PLP-dependent transferases"/>
    <property type="match status" value="1"/>
</dbReference>
<sequence length="378" mass="41736">MAPLYVARPLLPSMADLNDLLAGVWESKMVTNEGPLHDRLEHALADKLGVPMAKVFSSGTSALQCALLSLELPVGAEVITTPLTFPATAHAITALGLKPVFADIDPETLTLDPSAVERAITPHTAAVIGVHVYGTICDVERLQRICDRHDLRLVFDAAHAFASEKAREKIACMGDMSVFSMHATKLFNTIEGGLVTSNNSAWGERLSLSRNFGIASEESVQSVGINGKMSELHAAVGLLNLELFEEERAIRRGLRARYDLVLQRFPGLKKQLYQPDVYQSEQYYMLRVDPDAFGSTRDDVCHRLKEREIIARRYFWPICTDYDCYRNYPITSLQAVPVAEQVKTTLLCLPFHSGVTNAHIETIASVFEDLHAGVTIAV</sequence>
<gene>
    <name evidence="6" type="primary">vioA</name>
    <name evidence="6" type="ORF">ROJ8625_01570</name>
</gene>
<proteinExistence type="inferred from homology"/>
<dbReference type="EC" id="2.6.1.33" evidence="6"/>
<evidence type="ECO:0000256" key="5">
    <source>
        <dbReference type="RuleBase" id="RU004508"/>
    </source>
</evidence>
<evidence type="ECO:0000256" key="4">
    <source>
        <dbReference type="PIRSR" id="PIRSR000390-2"/>
    </source>
</evidence>
<feature type="modified residue" description="N6-(pyridoxal phosphate)lysine" evidence="4">
    <location>
        <position position="185"/>
    </location>
</feature>
<dbReference type="RefSeq" id="WP_234984205.1">
    <property type="nucleotide sequence ID" value="NZ_FWFK01000002.1"/>
</dbReference>
<dbReference type="PIRSF" id="PIRSF000390">
    <property type="entry name" value="PLP_StrS"/>
    <property type="match status" value="1"/>
</dbReference>
<keyword evidence="6" id="KW-0032">Aminotransferase</keyword>
<dbReference type="InterPro" id="IPR000653">
    <property type="entry name" value="DegT/StrS_aminotransferase"/>
</dbReference>
<evidence type="ECO:0000313" key="7">
    <source>
        <dbReference type="Proteomes" id="UP000193570"/>
    </source>
</evidence>
<dbReference type="CDD" id="cd00616">
    <property type="entry name" value="AHBA_syn"/>
    <property type="match status" value="1"/>
</dbReference>
<dbReference type="InterPro" id="IPR015424">
    <property type="entry name" value="PyrdxlP-dep_Trfase"/>
</dbReference>
<accession>A0A1X6YXB3</accession>
<keyword evidence="7" id="KW-1185">Reference proteome</keyword>